<proteinExistence type="predicted"/>
<gene>
    <name evidence="2" type="primary">Dvir\GJ15806</name>
    <name evidence="2" type="ORF">Dvir_GJ15806</name>
</gene>
<feature type="compositionally biased region" description="Basic residues" evidence="1">
    <location>
        <begin position="113"/>
        <end position="122"/>
    </location>
</feature>
<dbReference type="Proteomes" id="UP000008792">
    <property type="component" value="Unassembled WGS sequence"/>
</dbReference>
<evidence type="ECO:0000313" key="2">
    <source>
        <dbReference type="EMBL" id="KRF82540.1"/>
    </source>
</evidence>
<feature type="region of interest" description="Disordered" evidence="1">
    <location>
        <begin position="87"/>
        <end position="134"/>
    </location>
</feature>
<reference evidence="2 3" key="1">
    <citation type="journal article" date="2007" name="Nature">
        <title>Evolution of genes and genomes on the Drosophila phylogeny.</title>
        <authorList>
            <consortium name="Drosophila 12 Genomes Consortium"/>
            <person name="Clark A.G."/>
            <person name="Eisen M.B."/>
            <person name="Smith D.R."/>
            <person name="Bergman C.M."/>
            <person name="Oliver B."/>
            <person name="Markow T.A."/>
            <person name="Kaufman T.C."/>
            <person name="Kellis M."/>
            <person name="Gelbart W."/>
            <person name="Iyer V.N."/>
            <person name="Pollard D.A."/>
            <person name="Sackton T.B."/>
            <person name="Larracuente A.M."/>
            <person name="Singh N.D."/>
            <person name="Abad J.P."/>
            <person name="Abt D.N."/>
            <person name="Adryan B."/>
            <person name="Aguade M."/>
            <person name="Akashi H."/>
            <person name="Anderson W.W."/>
            <person name="Aquadro C.F."/>
            <person name="Ardell D.H."/>
            <person name="Arguello R."/>
            <person name="Artieri C.G."/>
            <person name="Barbash D.A."/>
            <person name="Barker D."/>
            <person name="Barsanti P."/>
            <person name="Batterham P."/>
            <person name="Batzoglou S."/>
            <person name="Begun D."/>
            <person name="Bhutkar A."/>
            <person name="Blanco E."/>
            <person name="Bosak S.A."/>
            <person name="Bradley R.K."/>
            <person name="Brand A.D."/>
            <person name="Brent M.R."/>
            <person name="Brooks A.N."/>
            <person name="Brown R.H."/>
            <person name="Butlin R.K."/>
            <person name="Caggese C."/>
            <person name="Calvi B.R."/>
            <person name="Bernardo de Carvalho A."/>
            <person name="Caspi A."/>
            <person name="Castrezana S."/>
            <person name="Celniker S.E."/>
            <person name="Chang J.L."/>
            <person name="Chapple C."/>
            <person name="Chatterji S."/>
            <person name="Chinwalla A."/>
            <person name="Civetta A."/>
            <person name="Clifton S.W."/>
            <person name="Comeron J.M."/>
            <person name="Costello J.C."/>
            <person name="Coyne J.A."/>
            <person name="Daub J."/>
            <person name="David R.G."/>
            <person name="Delcher A.L."/>
            <person name="Delehaunty K."/>
            <person name="Do C.B."/>
            <person name="Ebling H."/>
            <person name="Edwards K."/>
            <person name="Eickbush T."/>
            <person name="Evans J.D."/>
            <person name="Filipski A."/>
            <person name="Findeiss S."/>
            <person name="Freyhult E."/>
            <person name="Fulton L."/>
            <person name="Fulton R."/>
            <person name="Garcia A.C."/>
            <person name="Gardiner A."/>
            <person name="Garfield D.A."/>
            <person name="Garvin B.E."/>
            <person name="Gibson G."/>
            <person name="Gilbert D."/>
            <person name="Gnerre S."/>
            <person name="Godfrey J."/>
            <person name="Good R."/>
            <person name="Gotea V."/>
            <person name="Gravely B."/>
            <person name="Greenberg A.J."/>
            <person name="Griffiths-Jones S."/>
            <person name="Gross S."/>
            <person name="Guigo R."/>
            <person name="Gustafson E.A."/>
            <person name="Haerty W."/>
            <person name="Hahn M.W."/>
            <person name="Halligan D.L."/>
            <person name="Halpern A.L."/>
            <person name="Halter G.M."/>
            <person name="Han M.V."/>
            <person name="Heger A."/>
            <person name="Hillier L."/>
            <person name="Hinrichs A.S."/>
            <person name="Holmes I."/>
            <person name="Hoskins R.A."/>
            <person name="Hubisz M.J."/>
            <person name="Hultmark D."/>
            <person name="Huntley M.A."/>
            <person name="Jaffe D.B."/>
            <person name="Jagadeeshan S."/>
            <person name="Jeck W.R."/>
            <person name="Johnson J."/>
            <person name="Jones C.D."/>
            <person name="Jordan W.C."/>
            <person name="Karpen G.H."/>
            <person name="Kataoka E."/>
            <person name="Keightley P.D."/>
            <person name="Kheradpour P."/>
            <person name="Kirkness E.F."/>
            <person name="Koerich L.B."/>
            <person name="Kristiansen K."/>
            <person name="Kudrna D."/>
            <person name="Kulathinal R.J."/>
            <person name="Kumar S."/>
            <person name="Kwok R."/>
            <person name="Lander E."/>
            <person name="Langley C.H."/>
            <person name="Lapoint R."/>
            <person name="Lazzaro B.P."/>
            <person name="Lee S.J."/>
            <person name="Levesque L."/>
            <person name="Li R."/>
            <person name="Lin C.F."/>
            <person name="Lin M.F."/>
            <person name="Lindblad-Toh K."/>
            <person name="Llopart A."/>
            <person name="Long M."/>
            <person name="Low L."/>
            <person name="Lozovsky E."/>
            <person name="Lu J."/>
            <person name="Luo M."/>
            <person name="Machado C.A."/>
            <person name="Makalowski W."/>
            <person name="Marzo M."/>
            <person name="Matsuda M."/>
            <person name="Matzkin L."/>
            <person name="McAllister B."/>
            <person name="McBride C.S."/>
            <person name="McKernan B."/>
            <person name="McKernan K."/>
            <person name="Mendez-Lago M."/>
            <person name="Minx P."/>
            <person name="Mollenhauer M.U."/>
            <person name="Montooth K."/>
            <person name="Mount S.M."/>
            <person name="Mu X."/>
            <person name="Myers E."/>
            <person name="Negre B."/>
            <person name="Newfeld S."/>
            <person name="Nielsen R."/>
            <person name="Noor M.A."/>
            <person name="O'Grady P."/>
            <person name="Pachter L."/>
            <person name="Papaceit M."/>
            <person name="Parisi M.J."/>
            <person name="Parisi M."/>
            <person name="Parts L."/>
            <person name="Pedersen J.S."/>
            <person name="Pesole G."/>
            <person name="Phillippy A.M."/>
            <person name="Ponting C.P."/>
            <person name="Pop M."/>
            <person name="Porcelli D."/>
            <person name="Powell J.R."/>
            <person name="Prohaska S."/>
            <person name="Pruitt K."/>
            <person name="Puig M."/>
            <person name="Quesneville H."/>
            <person name="Ram K.R."/>
            <person name="Rand D."/>
            <person name="Rasmussen M.D."/>
            <person name="Reed L.K."/>
            <person name="Reenan R."/>
            <person name="Reily A."/>
            <person name="Remington K.A."/>
            <person name="Rieger T.T."/>
            <person name="Ritchie M.G."/>
            <person name="Robin C."/>
            <person name="Rogers Y.H."/>
            <person name="Rohde C."/>
            <person name="Rozas J."/>
            <person name="Rubenfield M.J."/>
            <person name="Ruiz A."/>
            <person name="Russo S."/>
            <person name="Salzberg S.L."/>
            <person name="Sanchez-Gracia A."/>
            <person name="Saranga D.J."/>
            <person name="Sato H."/>
            <person name="Schaeffer S.W."/>
            <person name="Schatz M.C."/>
            <person name="Schlenke T."/>
            <person name="Schwartz R."/>
            <person name="Segarra C."/>
            <person name="Singh R.S."/>
            <person name="Sirot L."/>
            <person name="Sirota M."/>
            <person name="Sisneros N.B."/>
            <person name="Smith C.D."/>
            <person name="Smith T.F."/>
            <person name="Spieth J."/>
            <person name="Stage D.E."/>
            <person name="Stark A."/>
            <person name="Stephan W."/>
            <person name="Strausberg R.L."/>
            <person name="Strempel S."/>
            <person name="Sturgill D."/>
            <person name="Sutton G."/>
            <person name="Sutton G.G."/>
            <person name="Tao W."/>
            <person name="Teichmann S."/>
            <person name="Tobari Y.N."/>
            <person name="Tomimura Y."/>
            <person name="Tsolas J.M."/>
            <person name="Valente V.L."/>
            <person name="Venter E."/>
            <person name="Venter J.C."/>
            <person name="Vicario S."/>
            <person name="Vieira F.G."/>
            <person name="Vilella A.J."/>
            <person name="Villasante A."/>
            <person name="Walenz B."/>
            <person name="Wang J."/>
            <person name="Wasserman M."/>
            <person name="Watts T."/>
            <person name="Wilson D."/>
            <person name="Wilson R.K."/>
            <person name="Wing R.A."/>
            <person name="Wolfner M.F."/>
            <person name="Wong A."/>
            <person name="Wong G.K."/>
            <person name="Wu C.I."/>
            <person name="Wu G."/>
            <person name="Yamamoto D."/>
            <person name="Yang H.P."/>
            <person name="Yang S.P."/>
            <person name="Yorke J.A."/>
            <person name="Yoshida K."/>
            <person name="Zdobnov E."/>
            <person name="Zhang P."/>
            <person name="Zhang Y."/>
            <person name="Zimin A.V."/>
            <person name="Baldwin J."/>
            <person name="Abdouelleil A."/>
            <person name="Abdulkadir J."/>
            <person name="Abebe A."/>
            <person name="Abera B."/>
            <person name="Abreu J."/>
            <person name="Acer S.C."/>
            <person name="Aftuck L."/>
            <person name="Alexander A."/>
            <person name="An P."/>
            <person name="Anderson E."/>
            <person name="Anderson S."/>
            <person name="Arachi H."/>
            <person name="Azer M."/>
            <person name="Bachantsang P."/>
            <person name="Barry A."/>
            <person name="Bayul T."/>
            <person name="Berlin A."/>
            <person name="Bessette D."/>
            <person name="Bloom T."/>
            <person name="Blye J."/>
            <person name="Boguslavskiy L."/>
            <person name="Bonnet C."/>
            <person name="Boukhgalter B."/>
            <person name="Bourzgui I."/>
            <person name="Brown A."/>
            <person name="Cahill P."/>
            <person name="Channer S."/>
            <person name="Cheshatsang Y."/>
            <person name="Chuda L."/>
            <person name="Citroen M."/>
            <person name="Collymore A."/>
            <person name="Cooke P."/>
            <person name="Costello M."/>
            <person name="D'Aco K."/>
            <person name="Daza R."/>
            <person name="De Haan G."/>
            <person name="DeGray S."/>
            <person name="DeMaso C."/>
            <person name="Dhargay N."/>
            <person name="Dooley K."/>
            <person name="Dooley E."/>
            <person name="Doricent M."/>
            <person name="Dorje P."/>
            <person name="Dorjee K."/>
            <person name="Dupes A."/>
            <person name="Elong R."/>
            <person name="Falk J."/>
            <person name="Farina A."/>
            <person name="Faro S."/>
            <person name="Ferguson D."/>
            <person name="Fisher S."/>
            <person name="Foley C.D."/>
            <person name="Franke A."/>
            <person name="Friedrich D."/>
            <person name="Gadbois L."/>
            <person name="Gearin G."/>
            <person name="Gearin C.R."/>
            <person name="Giannoukos G."/>
            <person name="Goode T."/>
            <person name="Graham J."/>
            <person name="Grandbois E."/>
            <person name="Grewal S."/>
            <person name="Gyaltsen K."/>
            <person name="Hafez N."/>
            <person name="Hagos B."/>
            <person name="Hall J."/>
            <person name="Henson C."/>
            <person name="Hollinger A."/>
            <person name="Honan T."/>
            <person name="Huard M.D."/>
            <person name="Hughes L."/>
            <person name="Hurhula B."/>
            <person name="Husby M.E."/>
            <person name="Kamat A."/>
            <person name="Kanga B."/>
            <person name="Kashin S."/>
            <person name="Khazanovich D."/>
            <person name="Kisner P."/>
            <person name="Lance K."/>
            <person name="Lara M."/>
            <person name="Lee W."/>
            <person name="Lennon N."/>
            <person name="Letendre F."/>
            <person name="LeVine R."/>
            <person name="Lipovsky A."/>
            <person name="Liu X."/>
            <person name="Liu J."/>
            <person name="Liu S."/>
            <person name="Lokyitsang T."/>
            <person name="Lokyitsang Y."/>
            <person name="Lubonja R."/>
            <person name="Lui A."/>
            <person name="MacDonald P."/>
            <person name="Magnisalis V."/>
            <person name="Maru K."/>
            <person name="Matthews C."/>
            <person name="McCusker W."/>
            <person name="McDonough S."/>
            <person name="Mehta T."/>
            <person name="Meldrim J."/>
            <person name="Meneus L."/>
            <person name="Mihai O."/>
            <person name="Mihalev A."/>
            <person name="Mihova T."/>
            <person name="Mittelman R."/>
            <person name="Mlenga V."/>
            <person name="Montmayeur A."/>
            <person name="Mulrain L."/>
            <person name="Navidi A."/>
            <person name="Naylor J."/>
            <person name="Negash T."/>
            <person name="Nguyen T."/>
            <person name="Nguyen N."/>
            <person name="Nicol R."/>
            <person name="Norbu C."/>
            <person name="Norbu N."/>
            <person name="Novod N."/>
            <person name="O'Neill B."/>
            <person name="Osman S."/>
            <person name="Markiewicz E."/>
            <person name="Oyono O.L."/>
            <person name="Patti C."/>
            <person name="Phunkhang P."/>
            <person name="Pierre F."/>
            <person name="Priest M."/>
            <person name="Raghuraman S."/>
            <person name="Rege F."/>
            <person name="Reyes R."/>
            <person name="Rise C."/>
            <person name="Rogov P."/>
            <person name="Ross K."/>
            <person name="Ryan E."/>
            <person name="Settipalli S."/>
            <person name="Shea T."/>
            <person name="Sherpa N."/>
            <person name="Shi L."/>
            <person name="Shih D."/>
            <person name="Sparrow T."/>
            <person name="Spaulding J."/>
            <person name="Stalker J."/>
            <person name="Stange-Thomann N."/>
            <person name="Stavropoulos S."/>
            <person name="Stone C."/>
            <person name="Strader C."/>
            <person name="Tesfaye S."/>
            <person name="Thomson T."/>
            <person name="Thoulutsang Y."/>
            <person name="Thoulutsang D."/>
            <person name="Topham K."/>
            <person name="Topping I."/>
            <person name="Tsamla T."/>
            <person name="Vassiliev H."/>
            <person name="Vo A."/>
            <person name="Wangchuk T."/>
            <person name="Wangdi T."/>
            <person name="Weiand M."/>
            <person name="Wilkinson J."/>
            <person name="Wilson A."/>
            <person name="Yadav S."/>
            <person name="Young G."/>
            <person name="Yu Q."/>
            <person name="Zembek L."/>
            <person name="Zhong D."/>
            <person name="Zimmer A."/>
            <person name="Zwirko Z."/>
            <person name="Jaffe D.B."/>
            <person name="Alvarez P."/>
            <person name="Brockman W."/>
            <person name="Butler J."/>
            <person name="Chin C."/>
            <person name="Gnerre S."/>
            <person name="Grabherr M."/>
            <person name="Kleber M."/>
            <person name="Mauceli E."/>
            <person name="MacCallum I."/>
        </authorList>
    </citation>
    <scope>NUCLEOTIDE SEQUENCE [LARGE SCALE GENOMIC DNA]</scope>
    <source>
        <strain evidence="3">Tucson 15010-1051.87</strain>
    </source>
</reference>
<accession>A0A0Q9WD16</accession>
<keyword evidence="3" id="KW-1185">Reference proteome</keyword>
<evidence type="ECO:0000313" key="3">
    <source>
        <dbReference type="Proteomes" id="UP000008792"/>
    </source>
</evidence>
<organism evidence="2 3">
    <name type="scientific">Drosophila virilis</name>
    <name type="common">Fruit fly</name>
    <dbReference type="NCBI Taxonomy" id="7244"/>
    <lineage>
        <taxon>Eukaryota</taxon>
        <taxon>Metazoa</taxon>
        <taxon>Ecdysozoa</taxon>
        <taxon>Arthropoda</taxon>
        <taxon>Hexapoda</taxon>
        <taxon>Insecta</taxon>
        <taxon>Pterygota</taxon>
        <taxon>Neoptera</taxon>
        <taxon>Endopterygota</taxon>
        <taxon>Diptera</taxon>
        <taxon>Brachycera</taxon>
        <taxon>Muscomorpha</taxon>
        <taxon>Ephydroidea</taxon>
        <taxon>Drosophilidae</taxon>
        <taxon>Drosophila</taxon>
    </lineage>
</organism>
<dbReference type="AlphaFoldDB" id="A0A0Q9WD16"/>
<feature type="compositionally biased region" description="Low complexity" evidence="1">
    <location>
        <begin position="17"/>
        <end position="36"/>
    </location>
</feature>
<protein>
    <submittedName>
        <fullName evidence="2">Uncharacterized protein, isoform B</fullName>
    </submittedName>
</protein>
<dbReference type="InParanoid" id="A0A0Q9WD16"/>
<feature type="compositionally biased region" description="Basic and acidic residues" evidence="1">
    <location>
        <begin position="1"/>
        <end position="14"/>
    </location>
</feature>
<dbReference type="EMBL" id="CH940655">
    <property type="protein sequence ID" value="KRF82540.1"/>
    <property type="molecule type" value="Genomic_DNA"/>
</dbReference>
<feature type="region of interest" description="Disordered" evidence="1">
    <location>
        <begin position="1"/>
        <end position="37"/>
    </location>
</feature>
<sequence>MKLRSGREINKGPSRDSGNAANDGNAGGSNNAPSSNFAVNSQMIKRRPVRRITHIGPQQMALITERLVNGAPADRFSAAESLAQDRNSNLNSYPNANADMGMAQPLPNEMAPRTRRQARNRANRNPAAGQPMDGVTEIRSESGSHSAKILQPAPAVAAAAAAAAAIVAVPKKKRGARRNQKPKRLPTTRQSMRFIKHFLAQCEKNPTCNRQHLADIVNIVIRWPPLKAPARPDSAENAPGECQQFAPCSHQLIAPQFQRMTMMKIWMI</sequence>
<name>A0A0Q9WD16_DROVI</name>
<evidence type="ECO:0000256" key="1">
    <source>
        <dbReference type="SAM" id="MobiDB-lite"/>
    </source>
</evidence>